<protein>
    <recommendedName>
        <fullName evidence="3">GST N-terminal domain-containing protein</fullName>
    </recommendedName>
</protein>
<dbReference type="InterPro" id="IPR036282">
    <property type="entry name" value="Glutathione-S-Trfase_C_sf"/>
</dbReference>
<reference evidence="1 2" key="1">
    <citation type="submission" date="2018-06" db="EMBL/GenBank/DDBJ databases">
        <title>Complete Genomes of Monosporascus.</title>
        <authorList>
            <person name="Robinson A.J."/>
            <person name="Natvig D.O."/>
        </authorList>
    </citation>
    <scope>NUCLEOTIDE SEQUENCE [LARGE SCALE GENOMIC DNA]</scope>
    <source>
        <strain evidence="1 2">CBS 609.92</strain>
    </source>
</reference>
<organism evidence="1 2">
    <name type="scientific">Monosporascus cannonballus</name>
    <dbReference type="NCBI Taxonomy" id="155416"/>
    <lineage>
        <taxon>Eukaryota</taxon>
        <taxon>Fungi</taxon>
        <taxon>Dikarya</taxon>
        <taxon>Ascomycota</taxon>
        <taxon>Pezizomycotina</taxon>
        <taxon>Sordariomycetes</taxon>
        <taxon>Xylariomycetidae</taxon>
        <taxon>Xylariales</taxon>
        <taxon>Xylariales incertae sedis</taxon>
        <taxon>Monosporascus</taxon>
    </lineage>
</organism>
<name>A0ABY0HHQ4_9PEZI</name>
<dbReference type="SUPFAM" id="SSF47616">
    <property type="entry name" value="GST C-terminal domain-like"/>
    <property type="match status" value="1"/>
</dbReference>
<comment type="caution">
    <text evidence="1">The sequence shown here is derived from an EMBL/GenBank/DDBJ whole genome shotgun (WGS) entry which is preliminary data.</text>
</comment>
<evidence type="ECO:0000313" key="1">
    <source>
        <dbReference type="EMBL" id="RYO93721.1"/>
    </source>
</evidence>
<accession>A0ABY0HHQ4</accession>
<dbReference type="EMBL" id="QJNS01000016">
    <property type="protein sequence ID" value="RYO93721.1"/>
    <property type="molecule type" value="Genomic_DNA"/>
</dbReference>
<dbReference type="CDD" id="cd00299">
    <property type="entry name" value="GST_C_family"/>
    <property type="match status" value="1"/>
</dbReference>
<dbReference type="Gene3D" id="3.40.30.10">
    <property type="entry name" value="Glutaredoxin"/>
    <property type="match status" value="1"/>
</dbReference>
<dbReference type="Gene3D" id="1.20.1050.10">
    <property type="match status" value="1"/>
</dbReference>
<sequence>MTKLELFLLTWGNSPGRVLIYLQEKDLIEPPHIKITPVTVSAAGQMEAPGKPPGSVPILMLPNGSFIKQELAGLSRKNMRGNTAEERAHTRVVLALTDEASNLFGFAARKCTTLFVALETSSAEGSRLAIEWCKRDLKPLEAYYEGDKRLENGGEDAATTIADCALFPFLQYSEMHAIDLLAEPELLN</sequence>
<proteinExistence type="predicted"/>
<evidence type="ECO:0000313" key="2">
    <source>
        <dbReference type="Proteomes" id="UP000294003"/>
    </source>
</evidence>
<gene>
    <name evidence="1" type="ORF">DL762_000926</name>
</gene>
<keyword evidence="2" id="KW-1185">Reference proteome</keyword>
<dbReference type="Proteomes" id="UP000294003">
    <property type="component" value="Unassembled WGS sequence"/>
</dbReference>
<evidence type="ECO:0008006" key="3">
    <source>
        <dbReference type="Google" id="ProtNLM"/>
    </source>
</evidence>